<dbReference type="GO" id="GO:0005249">
    <property type="term" value="F:voltage-gated potassium channel activity"/>
    <property type="evidence" value="ECO:0007669"/>
    <property type="project" value="InterPro"/>
</dbReference>
<evidence type="ECO:0000313" key="16">
    <source>
        <dbReference type="Proteomes" id="UP000243579"/>
    </source>
</evidence>
<dbReference type="InterPro" id="IPR005821">
    <property type="entry name" value="Ion_trans_dom"/>
</dbReference>
<feature type="transmembrane region" description="Helical" evidence="13">
    <location>
        <begin position="89"/>
        <end position="106"/>
    </location>
</feature>
<keyword evidence="2" id="KW-0813">Transport</keyword>
<dbReference type="Pfam" id="PF00520">
    <property type="entry name" value="Ion_trans"/>
    <property type="match status" value="1"/>
</dbReference>
<feature type="domain" description="Cyclic nucleotide-binding" evidence="14">
    <location>
        <begin position="418"/>
        <end position="515"/>
    </location>
</feature>
<dbReference type="AlphaFoldDB" id="A0A1V9ZAS6"/>
<evidence type="ECO:0000256" key="13">
    <source>
        <dbReference type="SAM" id="Phobius"/>
    </source>
</evidence>
<feature type="transmembrane region" description="Helical" evidence="13">
    <location>
        <begin position="316"/>
        <end position="334"/>
    </location>
</feature>
<evidence type="ECO:0000256" key="8">
    <source>
        <dbReference type="ARBA" id="ARBA00022989"/>
    </source>
</evidence>
<dbReference type="FunFam" id="1.10.287.70:FF:000123">
    <property type="entry name" value="Potassium channel KAT3"/>
    <property type="match status" value="1"/>
</dbReference>
<dbReference type="SUPFAM" id="SSF81324">
    <property type="entry name" value="Voltage-gated potassium channels"/>
    <property type="match status" value="1"/>
</dbReference>
<keyword evidence="5" id="KW-0631">Potassium channel</keyword>
<evidence type="ECO:0000256" key="7">
    <source>
        <dbReference type="ARBA" id="ARBA00022958"/>
    </source>
</evidence>
<reference evidence="15 16" key="1">
    <citation type="journal article" date="2014" name="Genome Biol. Evol.">
        <title>The secreted proteins of Achlya hypogyna and Thraustotheca clavata identify the ancestral oomycete secretome and reveal gene acquisitions by horizontal gene transfer.</title>
        <authorList>
            <person name="Misner I."/>
            <person name="Blouin N."/>
            <person name="Leonard G."/>
            <person name="Richards T.A."/>
            <person name="Lane C.E."/>
        </authorList>
    </citation>
    <scope>NUCLEOTIDE SEQUENCE [LARGE SCALE GENOMIC DNA]</scope>
    <source>
        <strain evidence="15 16">ATCC 48635</strain>
    </source>
</reference>
<evidence type="ECO:0000256" key="12">
    <source>
        <dbReference type="SAM" id="MobiDB-lite"/>
    </source>
</evidence>
<proteinExistence type="predicted"/>
<evidence type="ECO:0000313" key="15">
    <source>
        <dbReference type="EMBL" id="OQR95095.1"/>
    </source>
</evidence>
<dbReference type="Gene3D" id="1.10.287.630">
    <property type="entry name" value="Helix hairpin bin"/>
    <property type="match status" value="1"/>
</dbReference>
<feature type="transmembrane region" description="Helical" evidence="13">
    <location>
        <begin position="231"/>
        <end position="253"/>
    </location>
</feature>
<evidence type="ECO:0000256" key="9">
    <source>
        <dbReference type="ARBA" id="ARBA00023065"/>
    </source>
</evidence>
<feature type="transmembrane region" description="Helical" evidence="13">
    <location>
        <begin position="286"/>
        <end position="304"/>
    </location>
</feature>
<dbReference type="PROSITE" id="PS50042">
    <property type="entry name" value="CNMP_BINDING_3"/>
    <property type="match status" value="1"/>
</dbReference>
<evidence type="ECO:0000256" key="1">
    <source>
        <dbReference type="ARBA" id="ARBA00004141"/>
    </source>
</evidence>
<dbReference type="CDD" id="cd00038">
    <property type="entry name" value="CAP_ED"/>
    <property type="match status" value="1"/>
</dbReference>
<keyword evidence="4 13" id="KW-0812">Transmembrane</keyword>
<evidence type="ECO:0000256" key="3">
    <source>
        <dbReference type="ARBA" id="ARBA00022538"/>
    </source>
</evidence>
<keyword evidence="7" id="KW-0630">Potassium</keyword>
<keyword evidence="9" id="KW-0406">Ion transport</keyword>
<keyword evidence="16" id="KW-1185">Reference proteome</keyword>
<dbReference type="InterPro" id="IPR000595">
    <property type="entry name" value="cNMP-bd_dom"/>
</dbReference>
<dbReference type="EMBL" id="JNBR01000335">
    <property type="protein sequence ID" value="OQR95095.1"/>
    <property type="molecule type" value="Genomic_DNA"/>
</dbReference>
<keyword evidence="6" id="KW-0851">Voltage-gated channel</keyword>
<keyword evidence="11" id="KW-0407">Ion channel</keyword>
<dbReference type="PRINTS" id="PR01463">
    <property type="entry name" value="EAGCHANLFMLY"/>
</dbReference>
<dbReference type="GO" id="GO:0042391">
    <property type="term" value="P:regulation of membrane potential"/>
    <property type="evidence" value="ECO:0007669"/>
    <property type="project" value="TreeGrafter"/>
</dbReference>
<protein>
    <submittedName>
        <fullName evidence="15">Voltage-gated ion channel superfamily</fullName>
    </submittedName>
</protein>
<dbReference type="InterPro" id="IPR050818">
    <property type="entry name" value="KCNH_animal-type"/>
</dbReference>
<feature type="compositionally biased region" description="Basic and acidic residues" evidence="12">
    <location>
        <begin position="649"/>
        <end position="675"/>
    </location>
</feature>
<dbReference type="InterPro" id="IPR014710">
    <property type="entry name" value="RmlC-like_jellyroll"/>
</dbReference>
<sequence>MGSNKVQALDSPRMRAEPPDEMRTDSAITRMNFRRIRAKNFLRQTTAYLGFKSRPIVPLHNSMTTHTFVVCGLFRIQPIHPHHPFMKKWDMLSVVLLIYTAIVTPYETAFPDASLSDYMFAINRAVDMCFLFDMVMRFFLMYRDEWSNVWIAQPALIVRHYLKGWFVVDLVSVVPFDLINFFVGSATVQKLRLMRVLRLLRLMKIIRVIQGTDMFTRWEAKMSMNYATLALAKFGFIVLMISHWIACIFRFVVDIENSVDETGAAYNWLTTHRMGDVPLAQMPASIQYLAALYWSVMTLTTIGYGDVVPSTLPERALSIACMLLGAGTYAYVVGGVCQILNSMDASTTEFHQTLDTLNEYATQNQLPADLTARLREYFHSSRSLLRDKQNLDLLLTMSPGLRGEVSVFNNQWIASISFFRCDNPLERAQFITALALVLRPECFPPNEYVVREGELNTKMYLVQRGLATKSKVVYAGGTYFGEDIILNLRQRKVAVRAFSYLHVQVLSKYDLEDIMATGLYPTVYRSIRRQVLKTAFRNHFVSTATRIHRIRRSVRRLKRPNGADGGQVIELPTGVDLRGTPRISVFQRDASDDAVEQIVEGVSSSVQNTTGFKDDELAERLTQRLEEVVLRLARLEKYLLPNVTFDPPGPRRRDSLSRHDSLTRRDSLGRHDSMGRSRRSSRAQDTAGADDPWQASLQFVKRNSLHYDTDAERLSSQGSFKPPSAEMHVFAPPLDDRAKLISCPSPGDALVRQDSVRIMRGPPARTSHY</sequence>
<dbReference type="GO" id="GO:0034702">
    <property type="term" value="C:monoatomic ion channel complex"/>
    <property type="evidence" value="ECO:0007669"/>
    <property type="project" value="UniProtKB-KW"/>
</dbReference>
<dbReference type="Gene3D" id="2.60.120.10">
    <property type="entry name" value="Jelly Rolls"/>
    <property type="match status" value="1"/>
</dbReference>
<dbReference type="Proteomes" id="UP000243579">
    <property type="component" value="Unassembled WGS sequence"/>
</dbReference>
<keyword evidence="3" id="KW-0633">Potassium transport</keyword>
<keyword evidence="8 13" id="KW-1133">Transmembrane helix</keyword>
<evidence type="ECO:0000256" key="10">
    <source>
        <dbReference type="ARBA" id="ARBA00023136"/>
    </source>
</evidence>
<evidence type="ECO:0000256" key="6">
    <source>
        <dbReference type="ARBA" id="ARBA00022882"/>
    </source>
</evidence>
<feature type="region of interest" description="Disordered" evidence="12">
    <location>
        <begin position="1"/>
        <end position="22"/>
    </location>
</feature>
<feature type="region of interest" description="Disordered" evidence="12">
    <location>
        <begin position="643"/>
        <end position="694"/>
    </location>
</feature>
<dbReference type="InterPro" id="IPR003938">
    <property type="entry name" value="K_chnl_volt-dep_EAG/ELK/ERG"/>
</dbReference>
<comment type="caution">
    <text evidence="15">The sequence shown here is derived from an EMBL/GenBank/DDBJ whole genome shotgun (WGS) entry which is preliminary data.</text>
</comment>
<evidence type="ECO:0000256" key="11">
    <source>
        <dbReference type="ARBA" id="ARBA00023303"/>
    </source>
</evidence>
<comment type="subcellular location">
    <subcellularLocation>
        <location evidence="1">Membrane</location>
        <topology evidence="1">Multi-pass membrane protein</topology>
    </subcellularLocation>
</comment>
<organism evidence="15 16">
    <name type="scientific">Achlya hypogyna</name>
    <name type="common">Oomycete</name>
    <name type="synonym">Protoachlya hypogyna</name>
    <dbReference type="NCBI Taxonomy" id="1202772"/>
    <lineage>
        <taxon>Eukaryota</taxon>
        <taxon>Sar</taxon>
        <taxon>Stramenopiles</taxon>
        <taxon>Oomycota</taxon>
        <taxon>Saprolegniomycetes</taxon>
        <taxon>Saprolegniales</taxon>
        <taxon>Achlyaceae</taxon>
        <taxon>Achlya</taxon>
    </lineage>
</organism>
<name>A0A1V9ZAS6_ACHHY</name>
<accession>A0A1V9ZAS6</accession>
<evidence type="ECO:0000256" key="4">
    <source>
        <dbReference type="ARBA" id="ARBA00022692"/>
    </source>
</evidence>
<dbReference type="Gene3D" id="1.10.287.70">
    <property type="match status" value="1"/>
</dbReference>
<evidence type="ECO:0000256" key="5">
    <source>
        <dbReference type="ARBA" id="ARBA00022826"/>
    </source>
</evidence>
<evidence type="ECO:0000259" key="14">
    <source>
        <dbReference type="PROSITE" id="PS50042"/>
    </source>
</evidence>
<dbReference type="InterPro" id="IPR018490">
    <property type="entry name" value="cNMP-bd_dom_sf"/>
</dbReference>
<keyword evidence="10 13" id="KW-0472">Membrane</keyword>
<dbReference type="PANTHER" id="PTHR10217">
    <property type="entry name" value="VOLTAGE AND LIGAND GATED POTASSIUM CHANNEL"/>
    <property type="match status" value="1"/>
</dbReference>
<feature type="compositionally biased region" description="Basic and acidic residues" evidence="12">
    <location>
        <begin position="12"/>
        <end position="22"/>
    </location>
</feature>
<dbReference type="SUPFAM" id="SSF51206">
    <property type="entry name" value="cAMP-binding domain-like"/>
    <property type="match status" value="1"/>
</dbReference>
<evidence type="ECO:0000256" key="2">
    <source>
        <dbReference type="ARBA" id="ARBA00022448"/>
    </source>
</evidence>
<dbReference type="GO" id="GO:0005886">
    <property type="term" value="C:plasma membrane"/>
    <property type="evidence" value="ECO:0007669"/>
    <property type="project" value="TreeGrafter"/>
</dbReference>
<dbReference type="OrthoDB" id="432483at2759"/>
<gene>
    <name evidence="15" type="ORF">ACHHYP_00396</name>
</gene>
<dbReference type="PANTHER" id="PTHR10217:SF435">
    <property type="entry name" value="POTASSIUM VOLTAGE-GATED CHANNEL PROTEIN EAG"/>
    <property type="match status" value="1"/>
</dbReference>